<proteinExistence type="predicted"/>
<dbReference type="RefSeq" id="WP_156274954.1">
    <property type="nucleotide sequence ID" value="NZ_CP046244.1"/>
</dbReference>
<dbReference type="InterPro" id="IPR036412">
    <property type="entry name" value="HAD-like_sf"/>
</dbReference>
<protein>
    <submittedName>
        <fullName evidence="1">Haloacid dehalogenase-like hydrolase</fullName>
    </submittedName>
</protein>
<sequence length="155" mass="16389">MLIYEVPGRRIEIHQVVLDFNGTIACDGQLLPGVAERLQALANRLKVYILTADTFGTAAAACRHLPVVLTKVDSWAGGPDKERIITELGAQHTAAVGNGVNDAQMLGQAALGLLVLGPEGASVQALQQADVVFTSILAALDFLLKPQRVVATLRP</sequence>
<evidence type="ECO:0000313" key="2">
    <source>
        <dbReference type="Proteomes" id="UP000425916"/>
    </source>
</evidence>
<dbReference type="InterPro" id="IPR023214">
    <property type="entry name" value="HAD_sf"/>
</dbReference>
<dbReference type="SUPFAM" id="SSF56784">
    <property type="entry name" value="HAD-like"/>
    <property type="match status" value="1"/>
</dbReference>
<keyword evidence="2" id="KW-1185">Reference proteome</keyword>
<gene>
    <name evidence="1" type="ORF">MGLY_29120</name>
</gene>
<keyword evidence="1" id="KW-0378">Hydrolase</keyword>
<dbReference type="AlphaFoldDB" id="A0A6I5ZW00"/>
<name>A0A6I5ZW00_9FIRM</name>
<dbReference type="Pfam" id="PF00702">
    <property type="entry name" value="Hydrolase"/>
    <property type="match status" value="1"/>
</dbReference>
<organism evidence="1 2">
    <name type="scientific">Neomoorella glycerini</name>
    <dbReference type="NCBI Taxonomy" id="55779"/>
    <lineage>
        <taxon>Bacteria</taxon>
        <taxon>Bacillati</taxon>
        <taxon>Bacillota</taxon>
        <taxon>Clostridia</taxon>
        <taxon>Neomoorellales</taxon>
        <taxon>Neomoorellaceae</taxon>
        <taxon>Neomoorella</taxon>
    </lineage>
</organism>
<accession>A0A6I5ZW00</accession>
<dbReference type="GO" id="GO:0016787">
    <property type="term" value="F:hydrolase activity"/>
    <property type="evidence" value="ECO:0007669"/>
    <property type="project" value="UniProtKB-KW"/>
</dbReference>
<dbReference type="Gene3D" id="3.40.50.1000">
    <property type="entry name" value="HAD superfamily/HAD-like"/>
    <property type="match status" value="1"/>
</dbReference>
<evidence type="ECO:0000313" key="1">
    <source>
        <dbReference type="EMBL" id="QGP93501.1"/>
    </source>
</evidence>
<reference evidence="1 2" key="1">
    <citation type="submission" date="2019-11" db="EMBL/GenBank/DDBJ databases">
        <title>Genome sequence of Moorella glycerini DSM11254.</title>
        <authorList>
            <person name="Poehlein A."/>
            <person name="Boeer T."/>
            <person name="Daniel R."/>
        </authorList>
    </citation>
    <scope>NUCLEOTIDE SEQUENCE [LARGE SCALE GENOMIC DNA]</scope>
    <source>
        <strain evidence="1 2">DSM 11254</strain>
    </source>
</reference>
<dbReference type="EMBL" id="CP046244">
    <property type="protein sequence ID" value="QGP93501.1"/>
    <property type="molecule type" value="Genomic_DNA"/>
</dbReference>
<dbReference type="Proteomes" id="UP000425916">
    <property type="component" value="Chromosome"/>
</dbReference>
<dbReference type="OrthoDB" id="159409at2"/>